<reference evidence="4 5" key="1">
    <citation type="submission" date="2024-09" db="EMBL/GenBank/DDBJ databases">
        <title>Chromosome-scale assembly of Riccia sorocarpa.</title>
        <authorList>
            <person name="Paukszto L."/>
        </authorList>
    </citation>
    <scope>NUCLEOTIDE SEQUENCE [LARGE SCALE GENOMIC DNA]</scope>
    <source>
        <strain evidence="4">LP-2024</strain>
        <tissue evidence="4">Aerial parts of the thallus</tissue>
    </source>
</reference>
<proteinExistence type="predicted"/>
<feature type="compositionally biased region" description="Polar residues" evidence="2">
    <location>
        <begin position="290"/>
        <end position="299"/>
    </location>
</feature>
<protein>
    <recommendedName>
        <fullName evidence="3">CCHC-type domain-containing protein</fullName>
    </recommendedName>
</protein>
<feature type="region of interest" description="Disordered" evidence="2">
    <location>
        <begin position="90"/>
        <end position="118"/>
    </location>
</feature>
<dbReference type="EMBL" id="JBJQOH010000006">
    <property type="protein sequence ID" value="KAL3683217.1"/>
    <property type="molecule type" value="Genomic_DNA"/>
</dbReference>
<name>A0ABD3GXT7_9MARC</name>
<sequence length="407" mass="45447">MSHPRWVPAAVDTADSMLRGGEMRGISRNQGVPRVRGYYKSMMEALKGNSNKAREETMLHSNSLREKENVGDYCTVDQDFERQFPTLAEAETSNAGGGKGKETLPPTGSAWRKDGRRTLEDPNLNNVRILPWTEEDTKMLKLKLVGRQNWILVLETREQRDRVLQSAPLSWGRVTVEVIPWTPDFNPQHESSKRIATWVEIPFSDALLEPLGDKFLHALGKSTFKTLNRGVCKYPNIRGCVMVNQDADLPEKLALQLPDGGVILQEVKYQGAPNTCFRCRQIGHEAKNCPNVTKPSASMQREGVKPKHAEKASPQLPVRSKPLTARSPTPATSCMKTSEFLEVTARHKGGKSKPPESKSPHARPLGKQNSPETDMEENPFHVLAGAFETNIEDFNEEENETADVAET</sequence>
<dbReference type="Proteomes" id="UP001633002">
    <property type="component" value="Unassembled WGS sequence"/>
</dbReference>
<keyword evidence="1" id="KW-0862">Zinc</keyword>
<keyword evidence="1" id="KW-0863">Zinc-finger</keyword>
<dbReference type="InterPro" id="IPR001878">
    <property type="entry name" value="Znf_CCHC"/>
</dbReference>
<feature type="domain" description="CCHC-type" evidence="3">
    <location>
        <begin position="276"/>
        <end position="291"/>
    </location>
</feature>
<organism evidence="4 5">
    <name type="scientific">Riccia sorocarpa</name>
    <dbReference type="NCBI Taxonomy" id="122646"/>
    <lineage>
        <taxon>Eukaryota</taxon>
        <taxon>Viridiplantae</taxon>
        <taxon>Streptophyta</taxon>
        <taxon>Embryophyta</taxon>
        <taxon>Marchantiophyta</taxon>
        <taxon>Marchantiopsida</taxon>
        <taxon>Marchantiidae</taxon>
        <taxon>Marchantiales</taxon>
        <taxon>Ricciaceae</taxon>
        <taxon>Riccia</taxon>
    </lineage>
</organism>
<feature type="region of interest" description="Disordered" evidence="2">
    <location>
        <begin position="288"/>
        <end position="381"/>
    </location>
</feature>
<feature type="compositionally biased region" description="Polar residues" evidence="2">
    <location>
        <begin position="326"/>
        <end position="336"/>
    </location>
</feature>
<keyword evidence="5" id="KW-1185">Reference proteome</keyword>
<evidence type="ECO:0000313" key="5">
    <source>
        <dbReference type="Proteomes" id="UP001633002"/>
    </source>
</evidence>
<evidence type="ECO:0000313" key="4">
    <source>
        <dbReference type="EMBL" id="KAL3683217.1"/>
    </source>
</evidence>
<keyword evidence="1" id="KW-0479">Metal-binding</keyword>
<evidence type="ECO:0000256" key="2">
    <source>
        <dbReference type="SAM" id="MobiDB-lite"/>
    </source>
</evidence>
<dbReference type="SMART" id="SM00343">
    <property type="entry name" value="ZnF_C2HC"/>
    <property type="match status" value="1"/>
</dbReference>
<dbReference type="PANTHER" id="PTHR31286:SF180">
    <property type="entry name" value="OS10G0362600 PROTEIN"/>
    <property type="match status" value="1"/>
</dbReference>
<dbReference type="Gene3D" id="4.10.60.10">
    <property type="entry name" value="Zinc finger, CCHC-type"/>
    <property type="match status" value="1"/>
</dbReference>
<evidence type="ECO:0000259" key="3">
    <source>
        <dbReference type="PROSITE" id="PS50158"/>
    </source>
</evidence>
<evidence type="ECO:0000256" key="1">
    <source>
        <dbReference type="PROSITE-ProRule" id="PRU00047"/>
    </source>
</evidence>
<dbReference type="InterPro" id="IPR040256">
    <property type="entry name" value="At4g02000-like"/>
</dbReference>
<dbReference type="PANTHER" id="PTHR31286">
    <property type="entry name" value="GLYCINE-RICH CELL WALL STRUCTURAL PROTEIN 1.8-LIKE"/>
    <property type="match status" value="1"/>
</dbReference>
<dbReference type="GO" id="GO:0008270">
    <property type="term" value="F:zinc ion binding"/>
    <property type="evidence" value="ECO:0007669"/>
    <property type="project" value="UniProtKB-KW"/>
</dbReference>
<dbReference type="SUPFAM" id="SSF57756">
    <property type="entry name" value="Retrovirus zinc finger-like domains"/>
    <property type="match status" value="1"/>
</dbReference>
<dbReference type="AlphaFoldDB" id="A0ABD3GXT7"/>
<gene>
    <name evidence="4" type="ORF">R1sor_001239</name>
</gene>
<dbReference type="InterPro" id="IPR036875">
    <property type="entry name" value="Znf_CCHC_sf"/>
</dbReference>
<feature type="compositionally biased region" description="Basic and acidic residues" evidence="2">
    <location>
        <begin position="302"/>
        <end position="311"/>
    </location>
</feature>
<dbReference type="PROSITE" id="PS50158">
    <property type="entry name" value="ZF_CCHC"/>
    <property type="match status" value="1"/>
</dbReference>
<accession>A0ABD3GXT7</accession>
<comment type="caution">
    <text evidence="4">The sequence shown here is derived from an EMBL/GenBank/DDBJ whole genome shotgun (WGS) entry which is preliminary data.</text>
</comment>